<dbReference type="SMART" id="SM00841">
    <property type="entry name" value="Elong-fact-P_C"/>
    <property type="match status" value="1"/>
</dbReference>
<evidence type="ECO:0000256" key="5">
    <source>
        <dbReference type="ARBA" id="ARBA00022768"/>
    </source>
</evidence>
<comment type="subcellular location">
    <subcellularLocation>
        <location evidence="1 7">Cytoplasm</location>
    </subcellularLocation>
</comment>
<evidence type="ECO:0000256" key="2">
    <source>
        <dbReference type="ARBA" id="ARBA00004815"/>
    </source>
</evidence>
<comment type="similarity">
    <text evidence="3 7 9">Belongs to the elongation factor P family.</text>
</comment>
<dbReference type="Pfam" id="PF08207">
    <property type="entry name" value="EFP_N"/>
    <property type="match status" value="1"/>
</dbReference>
<dbReference type="GO" id="GO:0005829">
    <property type="term" value="C:cytosol"/>
    <property type="evidence" value="ECO:0007669"/>
    <property type="project" value="UniProtKB-ARBA"/>
</dbReference>
<organism evidence="12 13">
    <name type="scientific">Borrelia coriaceae ATCC 43381</name>
    <dbReference type="NCBI Taxonomy" id="1408429"/>
    <lineage>
        <taxon>Bacteria</taxon>
        <taxon>Pseudomonadati</taxon>
        <taxon>Spirochaetota</taxon>
        <taxon>Spirochaetia</taxon>
        <taxon>Spirochaetales</taxon>
        <taxon>Borreliaceae</taxon>
        <taxon>Borrelia</taxon>
    </lineage>
</organism>
<dbReference type="InterPro" id="IPR012340">
    <property type="entry name" value="NA-bd_OB-fold"/>
</dbReference>
<evidence type="ECO:0000313" key="13">
    <source>
        <dbReference type="Proteomes" id="UP000019330"/>
    </source>
</evidence>
<evidence type="ECO:0000256" key="6">
    <source>
        <dbReference type="ARBA" id="ARBA00022917"/>
    </source>
</evidence>
<gene>
    <name evidence="7" type="primary">efp</name>
    <name evidence="12" type="ORF">BCO_0094000</name>
</gene>
<dbReference type="SMART" id="SM01185">
    <property type="entry name" value="EFP"/>
    <property type="match status" value="1"/>
</dbReference>
<dbReference type="HOGENOM" id="CLU_074944_0_2_12"/>
<dbReference type="Proteomes" id="UP000019330">
    <property type="component" value="Chromosome"/>
</dbReference>
<dbReference type="InterPro" id="IPR014722">
    <property type="entry name" value="Rib_uL2_dom2"/>
</dbReference>
<dbReference type="InterPro" id="IPR013185">
    <property type="entry name" value="Transl_elong_KOW-like"/>
</dbReference>
<dbReference type="FunFam" id="2.40.50.140:FF:000004">
    <property type="entry name" value="Elongation factor P"/>
    <property type="match status" value="1"/>
</dbReference>
<dbReference type="AlphaFoldDB" id="W5ST92"/>
<dbReference type="SUPFAM" id="SSF50249">
    <property type="entry name" value="Nucleic acid-binding proteins"/>
    <property type="match status" value="2"/>
</dbReference>
<feature type="domain" description="Translation elongation factor P/YeiP central" evidence="11">
    <location>
        <begin position="73"/>
        <end position="130"/>
    </location>
</feature>
<comment type="function">
    <text evidence="7">Involved in peptide bond synthesis. Stimulates efficient translation and peptide-bond synthesis on native or reconstituted 70S ribosomes in vitro. Probably functions indirectly by altering the affinity of the ribosome for aminoacyl-tRNA, thus increasing their reactivity as acceptors for peptidyl transferase.</text>
</comment>
<keyword evidence="4 7" id="KW-0963">Cytoplasm</keyword>
<dbReference type="NCBIfam" id="TIGR00038">
    <property type="entry name" value="efp"/>
    <property type="match status" value="1"/>
</dbReference>
<dbReference type="HAMAP" id="MF_00141">
    <property type="entry name" value="EF_P"/>
    <property type="match status" value="1"/>
</dbReference>
<dbReference type="STRING" id="1313292.BCO_0094000"/>
<dbReference type="InterPro" id="IPR013852">
    <property type="entry name" value="Transl_elong_P/YeiP_CS"/>
</dbReference>
<evidence type="ECO:0000313" key="12">
    <source>
        <dbReference type="EMBL" id="AHH10374.1"/>
    </source>
</evidence>
<dbReference type="SUPFAM" id="SSF50104">
    <property type="entry name" value="Translation proteins SH3-like domain"/>
    <property type="match status" value="1"/>
</dbReference>
<dbReference type="InterPro" id="IPR001059">
    <property type="entry name" value="Transl_elong_P/YeiP_cen"/>
</dbReference>
<reference evidence="12" key="1">
    <citation type="submission" date="2013-04" db="EMBL/GenBank/DDBJ databases">
        <title>Comparative Genomics of Relapsing Fever Spirochetes.</title>
        <authorList>
            <person name="Schwan T.G."/>
            <person name="Raffel S.J."/>
            <person name="Porcella S.F."/>
            <person name="Martens C.A."/>
            <person name="Bruno D.P."/>
            <person name="Ricklefs S.M."/>
            <person name="Barbian K.B."/>
        </authorList>
    </citation>
    <scope>NUCLEOTIDE SEQUENCE [LARGE SCALE GENOMIC DNA]</scope>
    <source>
        <strain evidence="12">Co53</strain>
    </source>
</reference>
<dbReference type="InterPro" id="IPR008991">
    <property type="entry name" value="Translation_prot_SH3-like_sf"/>
</dbReference>
<dbReference type="InterPro" id="IPR020599">
    <property type="entry name" value="Transl_elong_fac_P/YeiP"/>
</dbReference>
<dbReference type="Pfam" id="PF09285">
    <property type="entry name" value="Elong-fact-P_C"/>
    <property type="match status" value="1"/>
</dbReference>
<dbReference type="InterPro" id="IPR015365">
    <property type="entry name" value="Elong-fact-P_C"/>
</dbReference>
<dbReference type="Pfam" id="PF01132">
    <property type="entry name" value="EFP"/>
    <property type="match status" value="1"/>
</dbReference>
<dbReference type="EMBL" id="CP005745">
    <property type="protein sequence ID" value="AHH10374.1"/>
    <property type="molecule type" value="Genomic_DNA"/>
</dbReference>
<dbReference type="GO" id="GO:0043043">
    <property type="term" value="P:peptide biosynthetic process"/>
    <property type="evidence" value="ECO:0007669"/>
    <property type="project" value="InterPro"/>
</dbReference>
<dbReference type="InterPro" id="IPR011768">
    <property type="entry name" value="Transl_elongation_fac_P"/>
</dbReference>
<evidence type="ECO:0000256" key="1">
    <source>
        <dbReference type="ARBA" id="ARBA00004496"/>
    </source>
</evidence>
<dbReference type="Gene3D" id="2.40.50.140">
    <property type="entry name" value="Nucleic acid-binding proteins"/>
    <property type="match status" value="2"/>
</dbReference>
<evidence type="ECO:0000256" key="8">
    <source>
        <dbReference type="NCBIfam" id="TIGR00038"/>
    </source>
</evidence>
<evidence type="ECO:0000259" key="11">
    <source>
        <dbReference type="SMART" id="SM01185"/>
    </source>
</evidence>
<name>W5ST92_9SPIR</name>
<comment type="pathway">
    <text evidence="2 7">Protein biosynthesis; polypeptide chain elongation.</text>
</comment>
<evidence type="ECO:0000259" key="10">
    <source>
        <dbReference type="SMART" id="SM00841"/>
    </source>
</evidence>
<proteinExistence type="inferred from homology"/>
<accession>W5ST92</accession>
<dbReference type="PANTHER" id="PTHR30053:SF14">
    <property type="entry name" value="TRANSLATION ELONGATION FACTOR KOW-LIKE DOMAIN-CONTAINING PROTEIN"/>
    <property type="match status" value="1"/>
</dbReference>
<dbReference type="Gene3D" id="2.30.30.30">
    <property type="match status" value="1"/>
</dbReference>
<keyword evidence="6 7" id="KW-0648">Protein biosynthesis</keyword>
<dbReference type="GO" id="GO:0003746">
    <property type="term" value="F:translation elongation factor activity"/>
    <property type="evidence" value="ECO:0007669"/>
    <property type="project" value="UniProtKB-UniRule"/>
</dbReference>
<evidence type="ECO:0000256" key="9">
    <source>
        <dbReference type="RuleBase" id="RU004389"/>
    </source>
</evidence>
<dbReference type="PROSITE" id="PS01275">
    <property type="entry name" value="EFP"/>
    <property type="match status" value="1"/>
</dbReference>
<evidence type="ECO:0000256" key="4">
    <source>
        <dbReference type="ARBA" id="ARBA00022490"/>
    </source>
</evidence>
<dbReference type="eggNOG" id="COG0231">
    <property type="taxonomic scope" value="Bacteria"/>
</dbReference>
<dbReference type="NCBIfam" id="NF001810">
    <property type="entry name" value="PRK00529.1"/>
    <property type="match status" value="1"/>
</dbReference>
<evidence type="ECO:0000256" key="3">
    <source>
        <dbReference type="ARBA" id="ARBA00009479"/>
    </source>
</evidence>
<keyword evidence="13" id="KW-1185">Reference proteome</keyword>
<keyword evidence="5 7" id="KW-0251">Elongation factor</keyword>
<dbReference type="CDD" id="cd05794">
    <property type="entry name" value="S1_EF-P_repeat_2"/>
    <property type="match status" value="1"/>
</dbReference>
<sequence length="196" mass="22190">MRCYMVTIKSGDIEKGSFLLLKGMPHIVLEREFSKMGRGGSIVRLKLKNLKNKSIIKETLKGSDTVEEIEVLEVSSQYLYKDNENLVFMDLETYDQFSVNLREVANIEDKVLFLQEAEVYALIKWGKEVIDLKLPSKVAFEVVDAEVAVKGDTVTNAMKNVTLHTGLVVKVPLFVNVGDKILVNSETKEYAERVKE</sequence>
<dbReference type="PIRSF" id="PIRSF005901">
    <property type="entry name" value="EF-P"/>
    <property type="match status" value="1"/>
</dbReference>
<protein>
    <recommendedName>
        <fullName evidence="7 8">Elongation factor P</fullName>
        <shortName evidence="7">EF-P</shortName>
    </recommendedName>
</protein>
<dbReference type="PANTHER" id="PTHR30053">
    <property type="entry name" value="ELONGATION FACTOR P"/>
    <property type="match status" value="1"/>
</dbReference>
<evidence type="ECO:0000256" key="7">
    <source>
        <dbReference type="HAMAP-Rule" id="MF_00141"/>
    </source>
</evidence>
<feature type="domain" description="Elongation factor P C-terminal" evidence="10">
    <location>
        <begin position="138"/>
        <end position="193"/>
    </location>
</feature>
<dbReference type="PATRIC" id="fig|1313292.3.peg.219"/>
<dbReference type="UniPathway" id="UPA00345"/>